<evidence type="ECO:0000256" key="3">
    <source>
        <dbReference type="ARBA" id="ARBA00022679"/>
    </source>
</evidence>
<dbReference type="Gene3D" id="3.30.420.10">
    <property type="entry name" value="Ribonuclease H-like superfamily/Ribonuclease H"/>
    <property type="match status" value="1"/>
</dbReference>
<dbReference type="AlphaFoldDB" id="A0A2J0Q879"/>
<dbReference type="InterPro" id="IPR008918">
    <property type="entry name" value="HhH2"/>
</dbReference>
<organism evidence="16 17">
    <name type="scientific">Candidatus Yanofskybacteria bacterium CG10_big_fil_rev_8_21_14_0_10_36_16</name>
    <dbReference type="NCBI Taxonomy" id="1975096"/>
    <lineage>
        <taxon>Bacteria</taxon>
        <taxon>Candidatus Yanofskyibacteriota</taxon>
    </lineage>
</organism>
<dbReference type="SUPFAM" id="SSF53098">
    <property type="entry name" value="Ribonuclease H-like"/>
    <property type="match status" value="1"/>
</dbReference>
<dbReference type="SUPFAM" id="SSF56672">
    <property type="entry name" value="DNA/RNA polymerases"/>
    <property type="match status" value="1"/>
</dbReference>
<dbReference type="Pfam" id="PF00476">
    <property type="entry name" value="DNA_pol_A"/>
    <property type="match status" value="1"/>
</dbReference>
<evidence type="ECO:0000256" key="9">
    <source>
        <dbReference type="ARBA" id="ARBA00022839"/>
    </source>
</evidence>
<protein>
    <recommendedName>
        <fullName evidence="2">DNA-directed DNA polymerase</fullName>
        <ecNumber evidence="2">2.7.7.7</ecNumber>
    </recommendedName>
</protein>
<dbReference type="Gene3D" id="1.20.1060.10">
    <property type="entry name" value="Taq DNA Polymerase, Chain T, domain 4"/>
    <property type="match status" value="1"/>
</dbReference>
<evidence type="ECO:0000256" key="6">
    <source>
        <dbReference type="ARBA" id="ARBA00022722"/>
    </source>
</evidence>
<dbReference type="FunFam" id="1.10.150.20:FF:000002">
    <property type="entry name" value="DNA polymerase I"/>
    <property type="match status" value="1"/>
</dbReference>
<dbReference type="Pfam" id="PF01367">
    <property type="entry name" value="5_3_exonuc"/>
    <property type="match status" value="1"/>
</dbReference>
<dbReference type="FunFam" id="3.40.50.1010:FF:000001">
    <property type="entry name" value="DNA polymerase I"/>
    <property type="match status" value="1"/>
</dbReference>
<dbReference type="EC" id="2.7.7.7" evidence="2"/>
<dbReference type="CDD" id="cd08637">
    <property type="entry name" value="DNA_pol_A_pol_I_C"/>
    <property type="match status" value="1"/>
</dbReference>
<evidence type="ECO:0000256" key="1">
    <source>
        <dbReference type="ARBA" id="ARBA00007705"/>
    </source>
</evidence>
<dbReference type="Gene3D" id="3.30.70.370">
    <property type="match status" value="1"/>
</dbReference>
<dbReference type="InterPro" id="IPR001098">
    <property type="entry name" value="DNA-dir_DNA_pol_A_palm_dom"/>
</dbReference>
<keyword evidence="5" id="KW-0235">DNA replication</keyword>
<proteinExistence type="inferred from homology"/>
<dbReference type="FunFam" id="1.10.150.20:FF:000003">
    <property type="entry name" value="DNA polymerase I"/>
    <property type="match status" value="1"/>
</dbReference>
<evidence type="ECO:0000256" key="12">
    <source>
        <dbReference type="ARBA" id="ARBA00023204"/>
    </source>
</evidence>
<dbReference type="Gene3D" id="3.40.50.1010">
    <property type="entry name" value="5'-nuclease"/>
    <property type="match status" value="1"/>
</dbReference>
<keyword evidence="11" id="KW-0238">DNA-binding</keyword>
<comment type="catalytic activity">
    <reaction evidence="13">
        <text>DNA(n) + a 2'-deoxyribonucleoside 5'-triphosphate = DNA(n+1) + diphosphate</text>
        <dbReference type="Rhea" id="RHEA:22508"/>
        <dbReference type="Rhea" id="RHEA-COMP:17339"/>
        <dbReference type="Rhea" id="RHEA-COMP:17340"/>
        <dbReference type="ChEBI" id="CHEBI:33019"/>
        <dbReference type="ChEBI" id="CHEBI:61560"/>
        <dbReference type="ChEBI" id="CHEBI:173112"/>
        <dbReference type="EC" id="2.7.7.7"/>
    </reaction>
</comment>
<evidence type="ECO:0000313" key="17">
    <source>
        <dbReference type="Proteomes" id="UP000228496"/>
    </source>
</evidence>
<keyword evidence="7" id="KW-0227">DNA damage</keyword>
<keyword evidence="3" id="KW-0808">Transferase</keyword>
<dbReference type="PANTHER" id="PTHR10133">
    <property type="entry name" value="DNA POLYMERASE I"/>
    <property type="match status" value="1"/>
</dbReference>
<dbReference type="CDD" id="cd06140">
    <property type="entry name" value="DNA_polA_I_Bacillus_like_exo"/>
    <property type="match status" value="1"/>
</dbReference>
<keyword evidence="12" id="KW-0234">DNA repair</keyword>
<dbReference type="EMBL" id="PCXQ01000004">
    <property type="protein sequence ID" value="PJE51165.1"/>
    <property type="molecule type" value="Genomic_DNA"/>
</dbReference>
<dbReference type="PRINTS" id="PR00868">
    <property type="entry name" value="DNAPOLI"/>
</dbReference>
<dbReference type="InterPro" id="IPR043502">
    <property type="entry name" value="DNA/RNA_pol_sf"/>
</dbReference>
<dbReference type="Gene3D" id="1.10.150.20">
    <property type="entry name" value="5' to 3' exonuclease, C-terminal subdomain"/>
    <property type="match status" value="2"/>
</dbReference>
<evidence type="ECO:0000256" key="8">
    <source>
        <dbReference type="ARBA" id="ARBA00022801"/>
    </source>
</evidence>
<dbReference type="FunFam" id="1.20.1060.10:FF:000001">
    <property type="entry name" value="DNA polymerase I"/>
    <property type="match status" value="1"/>
</dbReference>
<dbReference type="InterPro" id="IPR029060">
    <property type="entry name" value="PIN-like_dom_sf"/>
</dbReference>
<dbReference type="GO" id="GO:0003677">
    <property type="term" value="F:DNA binding"/>
    <property type="evidence" value="ECO:0007669"/>
    <property type="project" value="UniProtKB-KW"/>
</dbReference>
<dbReference type="InterPro" id="IPR020045">
    <property type="entry name" value="DNA_polI_H3TH"/>
</dbReference>
<evidence type="ECO:0000259" key="14">
    <source>
        <dbReference type="SMART" id="SM00475"/>
    </source>
</evidence>
<dbReference type="Proteomes" id="UP000228496">
    <property type="component" value="Unassembled WGS sequence"/>
</dbReference>
<dbReference type="InterPro" id="IPR012337">
    <property type="entry name" value="RNaseH-like_sf"/>
</dbReference>
<evidence type="ECO:0000256" key="7">
    <source>
        <dbReference type="ARBA" id="ARBA00022763"/>
    </source>
</evidence>
<keyword evidence="6" id="KW-0540">Nuclease</keyword>
<dbReference type="CDD" id="cd09898">
    <property type="entry name" value="H3TH_53EXO"/>
    <property type="match status" value="1"/>
</dbReference>
<gene>
    <name evidence="16" type="ORF">COV29_02735</name>
</gene>
<evidence type="ECO:0000256" key="5">
    <source>
        <dbReference type="ARBA" id="ARBA00022705"/>
    </source>
</evidence>
<dbReference type="InterPro" id="IPR002421">
    <property type="entry name" value="5-3_exonuclease"/>
</dbReference>
<dbReference type="GO" id="GO:0006302">
    <property type="term" value="P:double-strand break repair"/>
    <property type="evidence" value="ECO:0007669"/>
    <property type="project" value="TreeGrafter"/>
</dbReference>
<reference evidence="16 17" key="1">
    <citation type="submission" date="2017-09" db="EMBL/GenBank/DDBJ databases">
        <title>Depth-based differentiation of microbial function through sediment-hosted aquifers and enrichment of novel symbionts in the deep terrestrial subsurface.</title>
        <authorList>
            <person name="Probst A.J."/>
            <person name="Ladd B."/>
            <person name="Jarett J.K."/>
            <person name="Geller-Mcgrath D.E."/>
            <person name="Sieber C.M."/>
            <person name="Emerson J.B."/>
            <person name="Anantharaman K."/>
            <person name="Thomas B.C."/>
            <person name="Malmstrom R."/>
            <person name="Stieglmeier M."/>
            <person name="Klingl A."/>
            <person name="Woyke T."/>
            <person name="Ryan C.M."/>
            <person name="Banfield J.F."/>
        </authorList>
    </citation>
    <scope>NUCLEOTIDE SEQUENCE [LARGE SCALE GENOMIC DNA]</scope>
    <source>
        <strain evidence="16">CG10_big_fil_rev_8_21_14_0_10_36_16</strain>
    </source>
</reference>
<evidence type="ECO:0000256" key="10">
    <source>
        <dbReference type="ARBA" id="ARBA00022932"/>
    </source>
</evidence>
<accession>A0A2J0Q879</accession>
<dbReference type="SMART" id="SM00279">
    <property type="entry name" value="HhH2"/>
    <property type="match status" value="1"/>
</dbReference>
<evidence type="ECO:0000313" key="16">
    <source>
        <dbReference type="EMBL" id="PJE51165.1"/>
    </source>
</evidence>
<feature type="domain" description="5'-3' exonuclease" evidence="14">
    <location>
        <begin position="3"/>
        <end position="272"/>
    </location>
</feature>
<dbReference type="GO" id="GO:0003887">
    <property type="term" value="F:DNA-directed DNA polymerase activity"/>
    <property type="evidence" value="ECO:0007669"/>
    <property type="project" value="UniProtKB-KW"/>
</dbReference>
<evidence type="ECO:0000256" key="4">
    <source>
        <dbReference type="ARBA" id="ARBA00022695"/>
    </source>
</evidence>
<comment type="caution">
    <text evidence="16">The sequence shown here is derived from an EMBL/GenBank/DDBJ whole genome shotgun (WGS) entry which is preliminary data.</text>
</comment>
<feature type="domain" description="DNA-directed DNA polymerase family A palm" evidence="15">
    <location>
        <begin position="589"/>
        <end position="797"/>
    </location>
</feature>
<sequence>MAKKLVLIDGNALVHRAFHALPPLTSPQGVVTNAVFGFSSILMKMIKELKPDYIAATFDLAGPTFRHEEFEDYKAHRVKAPDELYSQMDMVREVLEAFGIPVYEKKGYEADDVIGTVATSLKKEKDLKVYITTGDLDTLQLVDDDKIVVFTLRKGMSDTILYDEKAIMERYGLRPDQMNDYKGLKGDPSDNIPGVPGIGEKTATILIKEYGSLEKLYEYIEKTDVKKLKKPVSVKLAEKLIENKDQAFFSKQLSTIVTDLDVGFSIKDTDWKKNIDGEKVEKIFRDLGFSSLVRRLPEIGLSIGSDFDENTKSSKTKKDYNESLAYYHLGLEDEALKEVRGGAKEILGHGLKTFYKKMIRSGEDFKGKSFDTKIAAYLLNPEFRNYEFEKIYYGEFNEMPTQDYRNNLWRLKGVLENKIDSQKLNKVFEDIEMPLVRVLAEMELNGIKIDTKILSELLAKATKELSILEKKIHKLVGVEFNINSPQQLGEVLFDKLEIKGRVRKTTGGAKSTAAPELEKIRGEHPAIDFILQYRELQKLKSTYIEPFPTLINQETGRLHTTYNQMGTATGRLSSQDPNLQNIPIRTELGRKFRKAFVAEKGFKLVSFDYSQVELRIVAHLAGDEKLIKAFKRGDDIHKITAAEIFGVESEKVNSEMRRQAKVLNFGILYGMGPVGFMRASGVDRARAREFIDRYFEEFSGIAKYIEETKAKAKQDGYVETLFGRRRSMQDIYSTMPQVRAYAERMAVNMPVQGTAADIMKLAMIEVYNYLNKNNLKQDALMLLQVHDELVIEIKDSLIDELSPKIKNVMESVHKFDVPLIVDVEFGSSW</sequence>
<dbReference type="CDD" id="cd09859">
    <property type="entry name" value="PIN_53EXO"/>
    <property type="match status" value="1"/>
</dbReference>
<evidence type="ECO:0000256" key="11">
    <source>
        <dbReference type="ARBA" id="ARBA00023125"/>
    </source>
</evidence>
<keyword evidence="8" id="KW-0378">Hydrolase</keyword>
<evidence type="ECO:0000256" key="13">
    <source>
        <dbReference type="ARBA" id="ARBA00049244"/>
    </source>
</evidence>
<comment type="similarity">
    <text evidence="1">Belongs to the DNA polymerase type-A family.</text>
</comment>
<evidence type="ECO:0000259" key="15">
    <source>
        <dbReference type="SMART" id="SM00482"/>
    </source>
</evidence>
<dbReference type="GO" id="GO:0006261">
    <property type="term" value="P:DNA-templated DNA replication"/>
    <property type="evidence" value="ECO:0007669"/>
    <property type="project" value="InterPro"/>
</dbReference>
<dbReference type="Pfam" id="PF02739">
    <property type="entry name" value="5_3_exonuc_N"/>
    <property type="match status" value="1"/>
</dbReference>
<keyword evidence="10" id="KW-0239">DNA-directed DNA polymerase</keyword>
<dbReference type="SUPFAM" id="SSF47807">
    <property type="entry name" value="5' to 3' exonuclease, C-terminal subdomain"/>
    <property type="match status" value="1"/>
</dbReference>
<dbReference type="InterPro" id="IPR002298">
    <property type="entry name" value="DNA_polymerase_A"/>
</dbReference>
<dbReference type="InterPro" id="IPR036397">
    <property type="entry name" value="RNaseH_sf"/>
</dbReference>
<dbReference type="InterPro" id="IPR036279">
    <property type="entry name" value="5-3_exonuclease_C_sf"/>
</dbReference>
<dbReference type="SMART" id="SM00482">
    <property type="entry name" value="POLAc"/>
    <property type="match status" value="1"/>
</dbReference>
<keyword evidence="4" id="KW-0548">Nucleotidyltransferase</keyword>
<dbReference type="GO" id="GO:0008409">
    <property type="term" value="F:5'-3' exonuclease activity"/>
    <property type="evidence" value="ECO:0007669"/>
    <property type="project" value="InterPro"/>
</dbReference>
<dbReference type="SUPFAM" id="SSF88723">
    <property type="entry name" value="PIN domain-like"/>
    <property type="match status" value="1"/>
</dbReference>
<dbReference type="SMART" id="SM00475">
    <property type="entry name" value="53EXOc"/>
    <property type="match status" value="1"/>
</dbReference>
<dbReference type="PANTHER" id="PTHR10133:SF27">
    <property type="entry name" value="DNA POLYMERASE NU"/>
    <property type="match status" value="1"/>
</dbReference>
<dbReference type="InterPro" id="IPR020046">
    <property type="entry name" value="5-3_exonucl_a-hlix_arch_N"/>
</dbReference>
<name>A0A2J0Q879_9BACT</name>
<evidence type="ECO:0000256" key="2">
    <source>
        <dbReference type="ARBA" id="ARBA00012417"/>
    </source>
</evidence>
<keyword evidence="9" id="KW-0269">Exonuclease</keyword>